<dbReference type="Proteomes" id="UP000593875">
    <property type="component" value="Chromosome"/>
</dbReference>
<dbReference type="PROSITE" id="PS50110">
    <property type="entry name" value="RESPONSE_REGULATORY"/>
    <property type="match status" value="1"/>
</dbReference>
<dbReference type="AlphaFoldDB" id="A0A7L9UBK3"/>
<keyword evidence="1" id="KW-0597">Phosphoprotein</keyword>
<dbReference type="PANTHER" id="PTHR44591:SF23">
    <property type="entry name" value="CHEY SUBFAMILY"/>
    <property type="match status" value="1"/>
</dbReference>
<feature type="domain" description="Response regulatory" evidence="3">
    <location>
        <begin position="12"/>
        <end position="128"/>
    </location>
</feature>
<evidence type="ECO:0000313" key="5">
    <source>
        <dbReference type="Proteomes" id="UP000593875"/>
    </source>
</evidence>
<dbReference type="InterPro" id="IPR001789">
    <property type="entry name" value="Sig_transdc_resp-reg_receiver"/>
</dbReference>
<reference evidence="4 5" key="1">
    <citation type="submission" date="2020-10" db="EMBL/GenBank/DDBJ databases">
        <title>Genome sequencing of Massilia sp. LPB0304.</title>
        <authorList>
            <person name="Kim J."/>
        </authorList>
    </citation>
    <scope>NUCLEOTIDE SEQUENCE [LARGE SCALE GENOMIC DNA]</scope>
    <source>
        <strain evidence="4 5">LPB0304</strain>
    </source>
</reference>
<proteinExistence type="predicted"/>
<evidence type="ECO:0000256" key="1">
    <source>
        <dbReference type="ARBA" id="ARBA00022553"/>
    </source>
</evidence>
<evidence type="ECO:0000313" key="4">
    <source>
        <dbReference type="EMBL" id="QOL51545.1"/>
    </source>
</evidence>
<dbReference type="PANTHER" id="PTHR44591">
    <property type="entry name" value="STRESS RESPONSE REGULATOR PROTEIN 1"/>
    <property type="match status" value="1"/>
</dbReference>
<dbReference type="RefSeq" id="WP_193688519.1">
    <property type="nucleotide sequence ID" value="NZ_CP062941.1"/>
</dbReference>
<dbReference type="EMBL" id="CP062941">
    <property type="protein sequence ID" value="QOL51545.1"/>
    <property type="molecule type" value="Genomic_DNA"/>
</dbReference>
<protein>
    <submittedName>
        <fullName evidence="4">Response regulator</fullName>
    </submittedName>
</protein>
<evidence type="ECO:0000256" key="2">
    <source>
        <dbReference type="PROSITE-ProRule" id="PRU00169"/>
    </source>
</evidence>
<evidence type="ECO:0000259" key="3">
    <source>
        <dbReference type="PROSITE" id="PS50110"/>
    </source>
</evidence>
<gene>
    <name evidence="4" type="ORF">LPB04_09970</name>
</gene>
<comment type="caution">
    <text evidence="2">Lacks conserved residue(s) required for the propagation of feature annotation.</text>
</comment>
<organism evidence="4 5">
    <name type="scientific">Massilia litorea</name>
    <dbReference type="NCBI Taxonomy" id="2769491"/>
    <lineage>
        <taxon>Bacteria</taxon>
        <taxon>Pseudomonadati</taxon>
        <taxon>Pseudomonadota</taxon>
        <taxon>Betaproteobacteria</taxon>
        <taxon>Burkholderiales</taxon>
        <taxon>Oxalobacteraceae</taxon>
        <taxon>Telluria group</taxon>
        <taxon>Massilia</taxon>
    </lineage>
</organism>
<name>A0A7L9UBK3_9BURK</name>
<sequence length="130" mass="14231">MLPTTCGEQPFRILLADRSEETRDLFAALFLSMGYEVKTVTTGTEALAWAPLFRPQAVFTAIHLPDQSGFDLCAALRRMPQMADVLIVAITGHLSPDCARLAHEAGFDHYLVKPVKLEAILATLPPLPAK</sequence>
<keyword evidence="5" id="KW-1185">Reference proteome</keyword>
<dbReference type="InterPro" id="IPR050595">
    <property type="entry name" value="Bact_response_regulator"/>
</dbReference>
<dbReference type="InterPro" id="IPR011006">
    <property type="entry name" value="CheY-like_superfamily"/>
</dbReference>
<dbReference type="SUPFAM" id="SSF52172">
    <property type="entry name" value="CheY-like"/>
    <property type="match status" value="1"/>
</dbReference>
<dbReference type="SMART" id="SM00448">
    <property type="entry name" value="REC"/>
    <property type="match status" value="1"/>
</dbReference>
<dbReference type="GO" id="GO:0000160">
    <property type="term" value="P:phosphorelay signal transduction system"/>
    <property type="evidence" value="ECO:0007669"/>
    <property type="project" value="InterPro"/>
</dbReference>
<accession>A0A7L9UBK3</accession>
<dbReference type="KEGG" id="mlir:LPB04_09970"/>
<dbReference type="Pfam" id="PF00072">
    <property type="entry name" value="Response_reg"/>
    <property type="match status" value="1"/>
</dbReference>
<dbReference type="Gene3D" id="3.40.50.2300">
    <property type="match status" value="1"/>
</dbReference>